<dbReference type="Proteomes" id="UP000012112">
    <property type="component" value="Unassembled WGS sequence"/>
</dbReference>
<evidence type="ECO:0000313" key="1">
    <source>
        <dbReference type="EMBL" id="EMO55220.1"/>
    </source>
</evidence>
<organism evidence="1 2">
    <name type="scientific">Leptospira noguchii</name>
    <dbReference type="NCBI Taxonomy" id="28182"/>
    <lineage>
        <taxon>Bacteria</taxon>
        <taxon>Pseudomonadati</taxon>
        <taxon>Spirochaetota</taxon>
        <taxon>Spirochaetia</taxon>
        <taxon>Leptospirales</taxon>
        <taxon>Leptospiraceae</taxon>
        <taxon>Leptospira</taxon>
    </lineage>
</organism>
<name>M6VEC0_9LEPT</name>
<dbReference type="EMBL" id="AKWD02000011">
    <property type="protein sequence ID" value="EMO55220.1"/>
    <property type="molecule type" value="Genomic_DNA"/>
</dbReference>
<accession>M6VEC0</accession>
<evidence type="ECO:0000313" key="2">
    <source>
        <dbReference type="Proteomes" id="UP000012112"/>
    </source>
</evidence>
<gene>
    <name evidence="1" type="ORF">LEP1GSC172_2288</name>
</gene>
<protein>
    <submittedName>
        <fullName evidence="1">Uncharacterized protein</fullName>
    </submittedName>
</protein>
<sequence length="55" mass="6635">MINTYIDAEKYKIAQLPNILYIISNINSFGYLEFDYEQIKNKIEILIHEHLELNF</sequence>
<proteinExistence type="predicted"/>
<dbReference type="AlphaFoldDB" id="M6VEC0"/>
<reference evidence="1 2" key="1">
    <citation type="submission" date="2013-01" db="EMBL/GenBank/DDBJ databases">
        <authorList>
            <person name="Harkins D.M."/>
            <person name="Durkin A.S."/>
            <person name="Brinkac L.M."/>
            <person name="Haft D.H."/>
            <person name="Selengut J.D."/>
            <person name="Sanka R."/>
            <person name="DePew J."/>
            <person name="Purushe J."/>
            <person name="Matthias M.A."/>
            <person name="Vinetz J.M."/>
            <person name="Sutton G.G."/>
            <person name="Nierman W.C."/>
            <person name="Fouts D.E."/>
        </authorList>
    </citation>
    <scope>NUCLEOTIDE SEQUENCE [LARGE SCALE GENOMIC DNA]</scope>
    <source>
        <strain evidence="1 2">HAI1536</strain>
    </source>
</reference>
<comment type="caution">
    <text evidence="1">The sequence shown here is derived from an EMBL/GenBank/DDBJ whole genome shotgun (WGS) entry which is preliminary data.</text>
</comment>